<name>A0A6C0DUF9_9ZZZZ</name>
<proteinExistence type="predicted"/>
<evidence type="ECO:0000313" key="2">
    <source>
        <dbReference type="EMBL" id="QHT19669.1"/>
    </source>
</evidence>
<feature type="compositionally biased region" description="Basic residues" evidence="1">
    <location>
        <begin position="207"/>
        <end position="238"/>
    </location>
</feature>
<protein>
    <submittedName>
        <fullName evidence="2">Uncharacterized protein</fullName>
    </submittedName>
</protein>
<accession>A0A6C0DUF9</accession>
<reference evidence="2" key="1">
    <citation type="journal article" date="2020" name="Nature">
        <title>Giant virus diversity and host interactions through global metagenomics.</title>
        <authorList>
            <person name="Schulz F."/>
            <person name="Roux S."/>
            <person name="Paez-Espino D."/>
            <person name="Jungbluth S."/>
            <person name="Walsh D.A."/>
            <person name="Denef V.J."/>
            <person name="McMahon K.D."/>
            <person name="Konstantinidis K.T."/>
            <person name="Eloe-Fadrosh E.A."/>
            <person name="Kyrpides N.C."/>
            <person name="Woyke T."/>
        </authorList>
    </citation>
    <scope>NUCLEOTIDE SEQUENCE</scope>
    <source>
        <strain evidence="2">GVMAG-M-3300023174-5</strain>
    </source>
</reference>
<dbReference type="AlphaFoldDB" id="A0A6C0DUF9"/>
<sequence length="238" mass="28201">MADEVIHPFLPEQDYDDPNVISTYDFIYFVQDYSAFLREYLNYMLRENYITANDYGYYSSYLDICNEINTDYGDDGTFEEYREEVEPLMEWITDECGQMNVYYEQEAQAAVAQQNFAEPIGIATRTRSKRPASKFEIPPSKKGTNMISLEPTIQDAVRIKLSDGKEYTYDEIKDMWRFSKEQTPLRHPYTQEDKQKIKDFIDFATKGGKRKTRKGKKVKKTKKMCKTKKSRKIRRSRK</sequence>
<organism evidence="2">
    <name type="scientific">viral metagenome</name>
    <dbReference type="NCBI Taxonomy" id="1070528"/>
    <lineage>
        <taxon>unclassified sequences</taxon>
        <taxon>metagenomes</taxon>
        <taxon>organismal metagenomes</taxon>
    </lineage>
</organism>
<evidence type="ECO:0000256" key="1">
    <source>
        <dbReference type="SAM" id="MobiDB-lite"/>
    </source>
</evidence>
<dbReference type="EMBL" id="MN739668">
    <property type="protein sequence ID" value="QHT19669.1"/>
    <property type="molecule type" value="Genomic_DNA"/>
</dbReference>
<feature type="region of interest" description="Disordered" evidence="1">
    <location>
        <begin position="204"/>
        <end position="238"/>
    </location>
</feature>